<dbReference type="GO" id="GO:0015385">
    <property type="term" value="F:sodium:proton antiporter activity"/>
    <property type="evidence" value="ECO:0007669"/>
    <property type="project" value="UniProtKB-UniRule"/>
</dbReference>
<dbReference type="AlphaFoldDB" id="A0A1G8IU68"/>
<feature type="transmembrane region" description="Helical" evidence="6">
    <location>
        <begin position="140"/>
        <end position="157"/>
    </location>
</feature>
<dbReference type="STRING" id="311334.SAMN05421846_10584"/>
<comment type="similarity">
    <text evidence="6">Belongs to the NhaA Na(+)/H(+) (TC 2.A.33) antiporter family.</text>
</comment>
<keyword evidence="4 6" id="KW-1133">Transmembrane helix</keyword>
<evidence type="ECO:0000256" key="2">
    <source>
        <dbReference type="ARBA" id="ARBA00022475"/>
    </source>
</evidence>
<evidence type="ECO:0000313" key="8">
    <source>
        <dbReference type="Proteomes" id="UP000198869"/>
    </source>
</evidence>
<keyword evidence="6" id="KW-0050">Antiport</keyword>
<dbReference type="NCBIfam" id="TIGR00773">
    <property type="entry name" value="NhaA"/>
    <property type="match status" value="1"/>
</dbReference>
<protein>
    <recommendedName>
        <fullName evidence="6">Na(+)/H(+) antiporter NhaA</fullName>
    </recommendedName>
    <alternativeName>
        <fullName evidence="6">Sodium/proton antiporter NhaA</fullName>
    </alternativeName>
</protein>
<keyword evidence="3 6" id="KW-0812">Transmembrane</keyword>
<proteinExistence type="inferred from homology"/>
<feature type="transmembrane region" description="Helical" evidence="6">
    <location>
        <begin position="217"/>
        <end position="250"/>
    </location>
</feature>
<feature type="transmembrane region" description="Helical" evidence="6">
    <location>
        <begin position="27"/>
        <end position="50"/>
    </location>
</feature>
<keyword evidence="5 6" id="KW-0472">Membrane</keyword>
<dbReference type="PANTHER" id="PTHR30341:SF0">
    <property type="entry name" value="NA(+)_H(+) ANTIPORTER NHAA"/>
    <property type="match status" value="1"/>
</dbReference>
<feature type="transmembrane region" description="Helical" evidence="6">
    <location>
        <begin position="70"/>
        <end position="88"/>
    </location>
</feature>
<evidence type="ECO:0000256" key="1">
    <source>
        <dbReference type="ARBA" id="ARBA00004429"/>
    </source>
</evidence>
<keyword evidence="2 6" id="KW-1003">Cell membrane</keyword>
<evidence type="ECO:0000256" key="4">
    <source>
        <dbReference type="ARBA" id="ARBA00022989"/>
    </source>
</evidence>
<dbReference type="InterPro" id="IPR004670">
    <property type="entry name" value="NhaA"/>
</dbReference>
<dbReference type="PANTHER" id="PTHR30341">
    <property type="entry name" value="SODIUM ION/PROTON ANTIPORTER NHAA-RELATED"/>
    <property type="match status" value="1"/>
</dbReference>
<dbReference type="GO" id="GO:0005886">
    <property type="term" value="C:plasma membrane"/>
    <property type="evidence" value="ECO:0007669"/>
    <property type="project" value="UniProtKB-SubCell"/>
</dbReference>
<keyword evidence="6" id="KW-0813">Transport</keyword>
<feature type="transmembrane region" description="Helical" evidence="6">
    <location>
        <begin position="108"/>
        <end position="128"/>
    </location>
</feature>
<keyword evidence="8" id="KW-1185">Reference proteome</keyword>
<comment type="function">
    <text evidence="6">Na(+)/H(+) antiporter that extrudes sodium in exchange for external protons.</text>
</comment>
<evidence type="ECO:0000256" key="6">
    <source>
        <dbReference type="HAMAP-Rule" id="MF_01844"/>
    </source>
</evidence>
<keyword evidence="6" id="KW-0915">Sodium</keyword>
<feature type="transmembrane region" description="Helical" evidence="6">
    <location>
        <begin position="419"/>
        <end position="436"/>
    </location>
</feature>
<gene>
    <name evidence="6" type="primary">nhaA</name>
    <name evidence="7" type="ORF">SAMN05421846_10584</name>
</gene>
<sequence length="441" mass="48412">MNNTYNKKPIDKIVQPMQRFIQQEKSGGLLLGISVILALILANTPLSHVYHEILEQSFGFRWNNETYFEYNIHHWINDGLMSVFFFVVGLELKREIIGGELSNVRKALLPIFAAIGGMVVPAIIYIIFNPAGEPQKGWGIPMATDIAFALGVLYLLGNKIPLALKVFLTALAIVDDLGAVLVIAFFYTSEINMTFLLVGLFILLLMYLGNRLGVRSIIFYALLGIGGVWTCFLVSGVHATIAAVLAAFTIPADVNIRENVFIDKIKAYLERFKNIDPQENTPTLTNEQLHVLEKMNEATLAATPPLQRLEHAMHPAVSFLIIPIFAIANAGVSLNIDIDKLFVNNIAIGTAMGLLLGKVIGVVGFSVLFIKLKIAKVPEGMNIRNLFGLGFLASIGFTMSLFITSLAFSHEEFQTQAKIGIFAASLIGGIIGYIILNKTSK</sequence>
<keyword evidence="6" id="KW-0739">Sodium transport</keyword>
<evidence type="ECO:0000256" key="3">
    <source>
        <dbReference type="ARBA" id="ARBA00022692"/>
    </source>
</evidence>
<dbReference type="OrthoDB" id="9808135at2"/>
<dbReference type="InterPro" id="IPR023171">
    <property type="entry name" value="Na/H_antiporter_dom_sf"/>
</dbReference>
<dbReference type="RefSeq" id="WP_089857341.1">
    <property type="nucleotide sequence ID" value="NZ_FNDW01000005.1"/>
</dbReference>
<accession>A0A1G8IU68</accession>
<dbReference type="HAMAP" id="MF_01844">
    <property type="entry name" value="NhaA"/>
    <property type="match status" value="1"/>
</dbReference>
<reference evidence="8" key="1">
    <citation type="submission" date="2016-10" db="EMBL/GenBank/DDBJ databases">
        <authorList>
            <person name="Varghese N."/>
            <person name="Submissions S."/>
        </authorList>
    </citation>
    <scope>NUCLEOTIDE SEQUENCE [LARGE SCALE GENOMIC DNA]</scope>
    <source>
        <strain evidence="8">DSM 17071</strain>
    </source>
</reference>
<dbReference type="Gene3D" id="1.20.1530.10">
    <property type="entry name" value="Na+/H+ antiporter like domain"/>
    <property type="match status" value="1"/>
</dbReference>
<evidence type="ECO:0000313" key="7">
    <source>
        <dbReference type="EMBL" id="SDI22020.1"/>
    </source>
</evidence>
<feature type="transmembrane region" description="Helical" evidence="6">
    <location>
        <begin position="386"/>
        <end position="407"/>
    </location>
</feature>
<keyword evidence="6" id="KW-0406">Ion transport</keyword>
<feature type="transmembrane region" description="Helical" evidence="6">
    <location>
        <begin position="312"/>
        <end position="334"/>
    </location>
</feature>
<evidence type="ECO:0000256" key="5">
    <source>
        <dbReference type="ARBA" id="ARBA00023136"/>
    </source>
</evidence>
<comment type="catalytic activity">
    <reaction evidence="6">
        <text>Na(+)(in) + 2 H(+)(out) = Na(+)(out) + 2 H(+)(in)</text>
        <dbReference type="Rhea" id="RHEA:29251"/>
        <dbReference type="ChEBI" id="CHEBI:15378"/>
        <dbReference type="ChEBI" id="CHEBI:29101"/>
    </reaction>
</comment>
<feature type="transmembrane region" description="Helical" evidence="6">
    <location>
        <begin position="346"/>
        <end position="370"/>
    </location>
</feature>
<organism evidence="7 8">
    <name type="scientific">Chryseobacterium taeanense</name>
    <dbReference type="NCBI Taxonomy" id="311334"/>
    <lineage>
        <taxon>Bacteria</taxon>
        <taxon>Pseudomonadati</taxon>
        <taxon>Bacteroidota</taxon>
        <taxon>Flavobacteriia</taxon>
        <taxon>Flavobacteriales</taxon>
        <taxon>Weeksellaceae</taxon>
        <taxon>Chryseobacterium group</taxon>
        <taxon>Chryseobacterium</taxon>
    </lineage>
</organism>
<dbReference type="Pfam" id="PF06965">
    <property type="entry name" value="Na_H_antiport_1"/>
    <property type="match status" value="1"/>
</dbReference>
<comment type="subcellular location">
    <subcellularLocation>
        <location evidence="1">Cell inner membrane</location>
        <topology evidence="1">Multi-pass membrane protein</topology>
    </subcellularLocation>
    <subcellularLocation>
        <location evidence="6">Cell membrane</location>
        <topology evidence="6">Multi-pass membrane protein</topology>
    </subcellularLocation>
</comment>
<name>A0A1G8IU68_9FLAO</name>
<dbReference type="EMBL" id="FNDW01000005">
    <property type="protein sequence ID" value="SDI22020.1"/>
    <property type="molecule type" value="Genomic_DNA"/>
</dbReference>
<dbReference type="Proteomes" id="UP000198869">
    <property type="component" value="Unassembled WGS sequence"/>
</dbReference>
<dbReference type="GO" id="GO:0006885">
    <property type="term" value="P:regulation of pH"/>
    <property type="evidence" value="ECO:0007669"/>
    <property type="project" value="UniProtKB-UniRule"/>
</dbReference>